<dbReference type="RefSeq" id="WP_097937636.1">
    <property type="nucleotide sequence ID" value="NZ_BLKS01000001.1"/>
</dbReference>
<evidence type="ECO:0000313" key="3">
    <source>
        <dbReference type="Proteomes" id="UP000220914"/>
    </source>
</evidence>
<keyword evidence="3" id="KW-1185">Reference proteome</keyword>
<dbReference type="EMBL" id="PDCP01000001">
    <property type="protein sequence ID" value="PEG43062.1"/>
    <property type="molecule type" value="Genomic_DNA"/>
</dbReference>
<comment type="caution">
    <text evidence="2">The sequence shown here is derived from an EMBL/GenBank/DDBJ whole genome shotgun (WGS) entry which is preliminary data.</text>
</comment>
<name>A0A2A7NG16_MYCAG</name>
<reference evidence="1" key="3">
    <citation type="submission" date="2020-02" db="EMBL/GenBank/DDBJ databases">
        <authorList>
            <person name="Matsumoto Y."/>
            <person name="Motooka D."/>
            <person name="Nakamura S."/>
        </authorList>
    </citation>
    <scope>NUCLEOTIDE SEQUENCE</scope>
    <source>
        <strain evidence="1">JCM 6377</strain>
    </source>
</reference>
<reference evidence="2 3" key="1">
    <citation type="submission" date="2017-10" db="EMBL/GenBank/DDBJ databases">
        <title>The new phylogeny of genus Mycobacterium.</title>
        <authorList>
            <person name="Tortoli E."/>
            <person name="Trovato A."/>
            <person name="Cirillo D.M."/>
        </authorList>
    </citation>
    <scope>NUCLEOTIDE SEQUENCE [LARGE SCALE GENOMIC DNA]</scope>
    <source>
        <strain evidence="2 3">CCUG37673</strain>
    </source>
</reference>
<dbReference type="AlphaFoldDB" id="A0A2A7NG16"/>
<dbReference type="OrthoDB" id="9759263at2"/>
<gene>
    <name evidence="2" type="ORF">CQY20_00245</name>
    <name evidence="1" type="ORF">MAGR_59990</name>
</gene>
<accession>A0A2A7NG16</accession>
<dbReference type="EMBL" id="BLKS01000001">
    <property type="protein sequence ID" value="GFG54558.1"/>
    <property type="molecule type" value="Genomic_DNA"/>
</dbReference>
<evidence type="ECO:0000313" key="4">
    <source>
        <dbReference type="Proteomes" id="UP000465302"/>
    </source>
</evidence>
<sequence length="67" mass="7295">MRGDRPFETRIADHDADGVTIRGLSLTDDLIGKATYSDLVTLGTLGGLPDVNRRTVPYRGHDQEATP</sequence>
<evidence type="ECO:0000313" key="1">
    <source>
        <dbReference type="EMBL" id="GFG54558.1"/>
    </source>
</evidence>
<evidence type="ECO:0000313" key="2">
    <source>
        <dbReference type="EMBL" id="PEG43062.1"/>
    </source>
</evidence>
<organism evidence="2 3">
    <name type="scientific">Mycolicibacterium agri</name>
    <name type="common">Mycobacterium agri</name>
    <dbReference type="NCBI Taxonomy" id="36811"/>
    <lineage>
        <taxon>Bacteria</taxon>
        <taxon>Bacillati</taxon>
        <taxon>Actinomycetota</taxon>
        <taxon>Actinomycetes</taxon>
        <taxon>Mycobacteriales</taxon>
        <taxon>Mycobacteriaceae</taxon>
        <taxon>Mycolicibacterium</taxon>
    </lineage>
</organism>
<dbReference type="Proteomes" id="UP000465302">
    <property type="component" value="Unassembled WGS sequence"/>
</dbReference>
<dbReference type="Proteomes" id="UP000220914">
    <property type="component" value="Unassembled WGS sequence"/>
</dbReference>
<protein>
    <submittedName>
        <fullName evidence="2">Uncharacterized protein</fullName>
    </submittedName>
</protein>
<proteinExistence type="predicted"/>
<reference evidence="1 4" key="2">
    <citation type="journal article" date="2019" name="Emerg. Microbes Infect.">
        <title>Comprehensive subspecies identification of 175 nontuberculous mycobacteria species based on 7547 genomic profiles.</title>
        <authorList>
            <person name="Matsumoto Y."/>
            <person name="Kinjo T."/>
            <person name="Motooka D."/>
            <person name="Nabeya D."/>
            <person name="Jung N."/>
            <person name="Uechi K."/>
            <person name="Horii T."/>
            <person name="Iida T."/>
            <person name="Fujita J."/>
            <person name="Nakamura S."/>
        </authorList>
    </citation>
    <scope>NUCLEOTIDE SEQUENCE [LARGE SCALE GENOMIC DNA]</scope>
    <source>
        <strain evidence="1 4">JCM 6377</strain>
    </source>
</reference>